<evidence type="ECO:0000313" key="1">
    <source>
        <dbReference type="EMBL" id="KAK3193116.1"/>
    </source>
</evidence>
<name>A0AAD9ZUH9_9ROSI</name>
<reference evidence="1" key="1">
    <citation type="journal article" date="2023" name="Plant J.">
        <title>Genome sequences and population genomics provide insights into the demographic history, inbreeding, and mutation load of two 'living fossil' tree species of Dipteronia.</title>
        <authorList>
            <person name="Feng Y."/>
            <person name="Comes H.P."/>
            <person name="Chen J."/>
            <person name="Zhu S."/>
            <person name="Lu R."/>
            <person name="Zhang X."/>
            <person name="Li P."/>
            <person name="Qiu J."/>
            <person name="Olsen K.M."/>
            <person name="Qiu Y."/>
        </authorList>
    </citation>
    <scope>NUCLEOTIDE SEQUENCE</scope>
    <source>
        <strain evidence="1">NBL</strain>
    </source>
</reference>
<protein>
    <submittedName>
        <fullName evidence="1">Uncharacterized protein</fullName>
    </submittedName>
</protein>
<organism evidence="1 2">
    <name type="scientific">Dipteronia sinensis</name>
    <dbReference type="NCBI Taxonomy" id="43782"/>
    <lineage>
        <taxon>Eukaryota</taxon>
        <taxon>Viridiplantae</taxon>
        <taxon>Streptophyta</taxon>
        <taxon>Embryophyta</taxon>
        <taxon>Tracheophyta</taxon>
        <taxon>Spermatophyta</taxon>
        <taxon>Magnoliopsida</taxon>
        <taxon>eudicotyledons</taxon>
        <taxon>Gunneridae</taxon>
        <taxon>Pentapetalae</taxon>
        <taxon>rosids</taxon>
        <taxon>malvids</taxon>
        <taxon>Sapindales</taxon>
        <taxon>Sapindaceae</taxon>
        <taxon>Hippocastanoideae</taxon>
        <taxon>Acereae</taxon>
        <taxon>Dipteronia</taxon>
    </lineage>
</organism>
<dbReference type="AlphaFoldDB" id="A0AAD9ZUH9"/>
<accession>A0AAD9ZUH9</accession>
<dbReference type="PANTHER" id="PTHR33116">
    <property type="entry name" value="REVERSE TRANSCRIPTASE ZINC-BINDING DOMAIN-CONTAINING PROTEIN-RELATED-RELATED"/>
    <property type="match status" value="1"/>
</dbReference>
<dbReference type="PANTHER" id="PTHR33116:SF75">
    <property type="entry name" value="RIBONUCLEASE H PROTEIN"/>
    <property type="match status" value="1"/>
</dbReference>
<comment type="caution">
    <text evidence="1">The sequence shown here is derived from an EMBL/GenBank/DDBJ whole genome shotgun (WGS) entry which is preliminary data.</text>
</comment>
<evidence type="ECO:0000313" key="2">
    <source>
        <dbReference type="Proteomes" id="UP001281410"/>
    </source>
</evidence>
<gene>
    <name evidence="1" type="ORF">Dsin_024426</name>
</gene>
<sequence>MSSIPTYYMSVFKMPVWVAHKLERLQRNFFWSDCLEKKKIHTVKWDKMCKSKENGGLGIGSILNKNKGLLAKWVWRFGVEECSLWKMVVCAKYRIPMKILKWDWCCGSKGSAFIKTIAGLFQQDTVYGNLLEEGFVVNVGREDRARLWTDLKVEGHSLKEAFPRIHDLACDKSGYVSNFGSWAGTTWEWDVKFRRPVFNWEVQQWDIFRCCLDNYKVQNNVHDSIGWTFDSSGLITVKSFWQSL</sequence>
<dbReference type="Proteomes" id="UP001281410">
    <property type="component" value="Unassembled WGS sequence"/>
</dbReference>
<dbReference type="EMBL" id="JANJYJ010000008">
    <property type="protein sequence ID" value="KAK3193116.1"/>
    <property type="molecule type" value="Genomic_DNA"/>
</dbReference>
<proteinExistence type="predicted"/>
<keyword evidence="2" id="KW-1185">Reference proteome</keyword>